<dbReference type="InterPro" id="IPR036390">
    <property type="entry name" value="WH_DNA-bd_sf"/>
</dbReference>
<dbReference type="Pfam" id="PF12802">
    <property type="entry name" value="MarR_2"/>
    <property type="match status" value="1"/>
</dbReference>
<feature type="domain" description="N-acetyltransferase" evidence="5">
    <location>
        <begin position="160"/>
        <end position="310"/>
    </location>
</feature>
<feature type="domain" description="HTH marR-type" evidence="4">
    <location>
        <begin position="1"/>
        <end position="153"/>
    </location>
</feature>
<evidence type="ECO:0000313" key="6">
    <source>
        <dbReference type="EMBL" id="NEE03141.1"/>
    </source>
</evidence>
<dbReference type="Gene3D" id="3.40.630.30">
    <property type="match status" value="1"/>
</dbReference>
<evidence type="ECO:0000259" key="4">
    <source>
        <dbReference type="PROSITE" id="PS50995"/>
    </source>
</evidence>
<proteinExistence type="predicted"/>
<dbReference type="EMBL" id="JAAGOA010000019">
    <property type="protein sequence ID" value="NEE03141.1"/>
    <property type="molecule type" value="Genomic_DNA"/>
</dbReference>
<protein>
    <submittedName>
        <fullName evidence="6">MarR family transcriptional regulator</fullName>
    </submittedName>
</protein>
<dbReference type="PROSITE" id="PS51186">
    <property type="entry name" value="GNAT"/>
    <property type="match status" value="1"/>
</dbReference>
<dbReference type="SMART" id="SM00347">
    <property type="entry name" value="HTH_MARR"/>
    <property type="match status" value="1"/>
</dbReference>
<feature type="region of interest" description="Disordered" evidence="3">
    <location>
        <begin position="309"/>
        <end position="333"/>
    </location>
</feature>
<keyword evidence="1" id="KW-0808">Transferase</keyword>
<dbReference type="GO" id="GO:0003700">
    <property type="term" value="F:DNA-binding transcription factor activity"/>
    <property type="evidence" value="ECO:0007669"/>
    <property type="project" value="InterPro"/>
</dbReference>
<evidence type="ECO:0000313" key="7">
    <source>
        <dbReference type="Proteomes" id="UP000475214"/>
    </source>
</evidence>
<evidence type="ECO:0000256" key="2">
    <source>
        <dbReference type="ARBA" id="ARBA00023315"/>
    </source>
</evidence>
<evidence type="ECO:0000256" key="3">
    <source>
        <dbReference type="SAM" id="MobiDB-lite"/>
    </source>
</evidence>
<dbReference type="InterPro" id="IPR036388">
    <property type="entry name" value="WH-like_DNA-bd_sf"/>
</dbReference>
<dbReference type="PANTHER" id="PTHR43877:SF2">
    <property type="entry name" value="AMINOALKYLPHOSPHONATE N-ACETYLTRANSFERASE-RELATED"/>
    <property type="match status" value="1"/>
</dbReference>
<sequence length="333" mass="36814">MTSSGDDVHPQRAQRAHHEQRDRAERLREFNRYYTQRVGILSDRYLGQNRPLSEARVLFEIGQGVDLRDLRVRLGLDSGFLSRLIRSLERQGLVAVGPSPDDGRVRVATLTDDGRRELDDLNERATGLANRLLSGLPAAQQEQLVSATDRARHLLRLSAIEVGAVDPSSEAARRCLSAFADELRQRFPEGFDDADLVSARELSGDAGALLVATEDGEARGCVAVRVIEPDVGEIRHMWVHPGARGIGLGRRLLHEIEVHAAGMDLRVLRLATHGVLDEAIALYRSAGYAAIDQYGPTPHAQHWFEKHLGRRPETRNASASPDLHERSVGLAPQ</sequence>
<dbReference type="CDD" id="cd04301">
    <property type="entry name" value="NAT_SF"/>
    <property type="match status" value="1"/>
</dbReference>
<dbReference type="Pfam" id="PF00583">
    <property type="entry name" value="Acetyltransf_1"/>
    <property type="match status" value="1"/>
</dbReference>
<dbReference type="Proteomes" id="UP000475214">
    <property type="component" value="Unassembled WGS sequence"/>
</dbReference>
<gene>
    <name evidence="6" type="ORF">G1H10_23530</name>
</gene>
<organism evidence="6 7">
    <name type="scientific">Phytoactinopolyspora halotolerans</name>
    <dbReference type="NCBI Taxonomy" id="1981512"/>
    <lineage>
        <taxon>Bacteria</taxon>
        <taxon>Bacillati</taxon>
        <taxon>Actinomycetota</taxon>
        <taxon>Actinomycetes</taxon>
        <taxon>Jiangellales</taxon>
        <taxon>Jiangellaceae</taxon>
        <taxon>Phytoactinopolyspora</taxon>
    </lineage>
</organism>
<evidence type="ECO:0000256" key="1">
    <source>
        <dbReference type="ARBA" id="ARBA00022679"/>
    </source>
</evidence>
<dbReference type="InterPro" id="IPR000182">
    <property type="entry name" value="GNAT_dom"/>
</dbReference>
<dbReference type="PANTHER" id="PTHR43877">
    <property type="entry name" value="AMINOALKYLPHOSPHONATE N-ACETYLTRANSFERASE-RELATED-RELATED"/>
    <property type="match status" value="1"/>
</dbReference>
<dbReference type="InterPro" id="IPR016181">
    <property type="entry name" value="Acyl_CoA_acyltransferase"/>
</dbReference>
<dbReference type="GO" id="GO:0016747">
    <property type="term" value="F:acyltransferase activity, transferring groups other than amino-acyl groups"/>
    <property type="evidence" value="ECO:0007669"/>
    <property type="project" value="InterPro"/>
</dbReference>
<accession>A0A6L9SF55</accession>
<dbReference type="Gene3D" id="1.10.10.10">
    <property type="entry name" value="Winged helix-like DNA-binding domain superfamily/Winged helix DNA-binding domain"/>
    <property type="match status" value="1"/>
</dbReference>
<reference evidence="6 7" key="1">
    <citation type="submission" date="2020-02" db="EMBL/GenBank/DDBJ databases">
        <authorList>
            <person name="Li X.-J."/>
            <person name="Han X.-M."/>
        </authorList>
    </citation>
    <scope>NUCLEOTIDE SEQUENCE [LARGE SCALE GENOMIC DNA]</scope>
    <source>
        <strain evidence="6 7">CCTCC AB 2017055</strain>
    </source>
</reference>
<feature type="region of interest" description="Disordered" evidence="3">
    <location>
        <begin position="1"/>
        <end position="24"/>
    </location>
</feature>
<evidence type="ECO:0000259" key="5">
    <source>
        <dbReference type="PROSITE" id="PS51186"/>
    </source>
</evidence>
<keyword evidence="2" id="KW-0012">Acyltransferase</keyword>
<comment type="caution">
    <text evidence="6">The sequence shown here is derived from an EMBL/GenBank/DDBJ whole genome shotgun (WGS) entry which is preliminary data.</text>
</comment>
<keyword evidence="7" id="KW-1185">Reference proteome</keyword>
<dbReference type="AlphaFoldDB" id="A0A6L9SF55"/>
<dbReference type="InterPro" id="IPR000835">
    <property type="entry name" value="HTH_MarR-typ"/>
</dbReference>
<dbReference type="RefSeq" id="WP_163742431.1">
    <property type="nucleotide sequence ID" value="NZ_JAAGOA010000019.1"/>
</dbReference>
<name>A0A6L9SF55_9ACTN</name>
<dbReference type="PROSITE" id="PS50995">
    <property type="entry name" value="HTH_MARR_2"/>
    <property type="match status" value="1"/>
</dbReference>
<dbReference type="InterPro" id="IPR050832">
    <property type="entry name" value="Bact_Acetyltransf"/>
</dbReference>
<dbReference type="SUPFAM" id="SSF46785">
    <property type="entry name" value="Winged helix' DNA-binding domain"/>
    <property type="match status" value="1"/>
</dbReference>
<dbReference type="SUPFAM" id="SSF55729">
    <property type="entry name" value="Acyl-CoA N-acyltransferases (Nat)"/>
    <property type="match status" value="1"/>
</dbReference>